<dbReference type="Proteomes" id="UP000285146">
    <property type="component" value="Unassembled WGS sequence"/>
</dbReference>
<dbReference type="Gene3D" id="3.40.50.720">
    <property type="entry name" value="NAD(P)-binding Rossmann-like Domain"/>
    <property type="match status" value="1"/>
</dbReference>
<name>A0A423XMQ8_9PEZI</name>
<dbReference type="SMART" id="SM00829">
    <property type="entry name" value="PKS_ER"/>
    <property type="match status" value="1"/>
</dbReference>
<dbReference type="InterPro" id="IPR011032">
    <property type="entry name" value="GroES-like_sf"/>
</dbReference>
<accession>A0A423XMQ8</accession>
<evidence type="ECO:0000259" key="1">
    <source>
        <dbReference type="SMART" id="SM00829"/>
    </source>
</evidence>
<dbReference type="SUPFAM" id="SSF50129">
    <property type="entry name" value="GroES-like"/>
    <property type="match status" value="1"/>
</dbReference>
<dbReference type="GO" id="GO:0005739">
    <property type="term" value="C:mitochondrion"/>
    <property type="evidence" value="ECO:0007669"/>
    <property type="project" value="TreeGrafter"/>
</dbReference>
<dbReference type="InParanoid" id="A0A423XMQ8"/>
<dbReference type="Gene3D" id="3.90.180.10">
    <property type="entry name" value="Medium-chain alcohol dehydrogenases, catalytic domain"/>
    <property type="match status" value="1"/>
</dbReference>
<organism evidence="2 3">
    <name type="scientific">Cytospora leucostoma</name>
    <dbReference type="NCBI Taxonomy" id="1230097"/>
    <lineage>
        <taxon>Eukaryota</taxon>
        <taxon>Fungi</taxon>
        <taxon>Dikarya</taxon>
        <taxon>Ascomycota</taxon>
        <taxon>Pezizomycotina</taxon>
        <taxon>Sordariomycetes</taxon>
        <taxon>Sordariomycetidae</taxon>
        <taxon>Diaporthales</taxon>
        <taxon>Cytosporaceae</taxon>
        <taxon>Cytospora</taxon>
    </lineage>
</organism>
<keyword evidence="3" id="KW-1185">Reference proteome</keyword>
<dbReference type="Pfam" id="PF08240">
    <property type="entry name" value="ADH_N"/>
    <property type="match status" value="1"/>
</dbReference>
<dbReference type="SUPFAM" id="SSF51735">
    <property type="entry name" value="NAD(P)-binding Rossmann-fold domains"/>
    <property type="match status" value="1"/>
</dbReference>
<protein>
    <recommendedName>
        <fullName evidence="1">Enoyl reductase (ER) domain-containing protein</fullName>
    </recommendedName>
</protein>
<dbReference type="InterPro" id="IPR013154">
    <property type="entry name" value="ADH-like_N"/>
</dbReference>
<dbReference type="InterPro" id="IPR050700">
    <property type="entry name" value="YIM1/Zinc_Alcohol_DH_Fams"/>
</dbReference>
<dbReference type="InterPro" id="IPR036291">
    <property type="entry name" value="NAD(P)-bd_dom_sf"/>
</dbReference>
<dbReference type="AlphaFoldDB" id="A0A423XMQ8"/>
<dbReference type="GO" id="GO:0016491">
    <property type="term" value="F:oxidoreductase activity"/>
    <property type="evidence" value="ECO:0007669"/>
    <property type="project" value="InterPro"/>
</dbReference>
<dbReference type="OrthoDB" id="201656at2759"/>
<dbReference type="PANTHER" id="PTHR11695">
    <property type="entry name" value="ALCOHOL DEHYDROGENASE RELATED"/>
    <property type="match status" value="1"/>
</dbReference>
<dbReference type="FunCoup" id="A0A423XMQ8">
    <property type="interactions" value="70"/>
</dbReference>
<dbReference type="Pfam" id="PF13602">
    <property type="entry name" value="ADH_zinc_N_2"/>
    <property type="match status" value="1"/>
</dbReference>
<dbReference type="InterPro" id="IPR020843">
    <property type="entry name" value="ER"/>
</dbReference>
<gene>
    <name evidence="2" type="ORF">VPNG_00807</name>
</gene>
<dbReference type="STRING" id="1230097.A0A423XMQ8"/>
<feature type="domain" description="Enoyl reductase (ER)" evidence="1">
    <location>
        <begin position="23"/>
        <end position="352"/>
    </location>
</feature>
<dbReference type="PANTHER" id="PTHR11695:SF294">
    <property type="entry name" value="RETICULON-4-INTERACTING PROTEIN 1, MITOCHONDRIAL"/>
    <property type="match status" value="1"/>
</dbReference>
<proteinExistence type="predicted"/>
<evidence type="ECO:0000313" key="2">
    <source>
        <dbReference type="EMBL" id="ROW17849.1"/>
    </source>
</evidence>
<dbReference type="CDD" id="cd08267">
    <property type="entry name" value="MDR1"/>
    <property type="match status" value="1"/>
</dbReference>
<evidence type="ECO:0000313" key="3">
    <source>
        <dbReference type="Proteomes" id="UP000285146"/>
    </source>
</evidence>
<reference evidence="2 3" key="1">
    <citation type="submission" date="2015-09" db="EMBL/GenBank/DDBJ databases">
        <title>Host preference determinants of Valsa canker pathogens revealed by comparative genomics.</title>
        <authorList>
            <person name="Yin Z."/>
            <person name="Huang L."/>
        </authorList>
    </citation>
    <scope>NUCLEOTIDE SEQUENCE [LARGE SCALE GENOMIC DNA]</scope>
    <source>
        <strain evidence="2 3">SXYLt</strain>
    </source>
</reference>
<dbReference type="EMBL" id="LKEB01000002">
    <property type="protein sequence ID" value="ROW17849.1"/>
    <property type="molecule type" value="Genomic_DNA"/>
</dbReference>
<comment type="caution">
    <text evidence="2">The sequence shown here is derived from an EMBL/GenBank/DDBJ whole genome shotgun (WGS) entry which is preliminary data.</text>
</comment>
<sequence>MAATSDVWPQTTRAWLYNNASAGLDKSLQLHTDAAPPSKSLLGRNSVLVRVRYTALNPADYKIAELGLISRAVISTPASPGLDYSGTVVSVGSNVTDYRAGQPVFGRIDFNKYGTLAEYIIVKDGDGIAPAPEGFEDKLDQLAGIGTCGLTALQSIQSYVPTAEGNQVEKVFINGGSGGTGTFGIQIAKALGLHVTTSCSGANAELCRSLGADEVIDYKTENISEVLKSKGKVYSLVVDNVGYTPAGQQDLYTAANDFLTEDGHFIQVGGGASVSYVKALVTRSLVPSFLGGGKRNLKVIVTKQSHEDLARIGGWVKEGKVKVVIDEEFAFEEAPKAYEKLKTGRARGKVVVKVTE</sequence>